<dbReference type="Proteomes" id="UP000054282">
    <property type="component" value="Unassembled WGS sequence"/>
</dbReference>
<evidence type="ECO:0000313" key="2">
    <source>
        <dbReference type="Proteomes" id="UP000054282"/>
    </source>
</evidence>
<gene>
    <name evidence="1" type="ORF">PFDG_05223</name>
</gene>
<sequence>MNTLKKHDRGTNISTPYTINDDTKSIVIRMSQDSKTFNHTKCRSELTYEERILKCMQCQSFYHISGFKKIIIIFYSRRILIEINE</sequence>
<reference evidence="2" key="2">
    <citation type="submission" date="2006-09" db="EMBL/GenBank/DDBJ databases">
        <title>The genome sequence of Plasmodium falciparum Dd2.</title>
        <authorList>
            <consortium name="The Broad Institute Genome Sequencing Platform"/>
            <person name="Birren B."/>
            <person name="Lander E."/>
            <person name="Galagan J."/>
            <person name="Nusbaum C."/>
            <person name="Devon K."/>
            <person name="Henn M."/>
            <person name="Jaffe D."/>
            <person name="Butler J."/>
            <person name="Alvarez P."/>
            <person name="Gnerre S."/>
            <person name="Grabherr M."/>
            <person name="Kleber M."/>
            <person name="Mauceli E."/>
            <person name="Brockman W."/>
            <person name="MacCallum I.A."/>
            <person name="Rounsley S."/>
            <person name="Young S."/>
            <person name="LaButti K."/>
            <person name="Pushparaj V."/>
            <person name="DeCaprio D."/>
            <person name="Crawford M."/>
            <person name="Koehrsen M."/>
            <person name="Engels R."/>
            <person name="Montgomery P."/>
            <person name="Pearson M."/>
            <person name="Howarth C."/>
            <person name="Larson L."/>
            <person name="Luoma S."/>
            <person name="White J."/>
            <person name="Kodira C."/>
            <person name="Zeng Q."/>
            <person name="O'Leary S."/>
            <person name="Yandava C."/>
            <person name="Alvarado L."/>
            <person name="Wirth D."/>
            <person name="Volkman S."/>
            <person name="Hartl D."/>
        </authorList>
    </citation>
    <scope>NUCLEOTIDE SEQUENCE [LARGE SCALE GENOMIC DNA]</scope>
</reference>
<dbReference type="KEGG" id="pfd:PFDG_05223"/>
<dbReference type="EMBL" id="GG702915">
    <property type="protein sequence ID" value="KOB89673.1"/>
    <property type="molecule type" value="Genomic_DNA"/>
</dbReference>
<protein>
    <submittedName>
        <fullName evidence="1">Uncharacterized protein</fullName>
    </submittedName>
</protein>
<dbReference type="AlphaFoldDB" id="A0A0L7MA43"/>
<reference evidence="2" key="1">
    <citation type="submission" date="2006-09" db="EMBL/GenBank/DDBJ databases">
        <title>Annotation of Plasmodium falciparum Dd2.</title>
        <authorList>
            <consortium name="The Broad Institute Genome Sequencing Platform"/>
            <person name="Volkman S.K."/>
            <person name="Neafsey D.E."/>
            <person name="Dash A.P."/>
            <person name="Chitnis C.E."/>
            <person name="Hartl D.L."/>
            <person name="Young S.K."/>
            <person name="Zeng Q."/>
            <person name="Koehrsen M."/>
            <person name="Alvarado L."/>
            <person name="Berlin A."/>
            <person name="Borenstein D."/>
            <person name="Chapman S.B."/>
            <person name="Chen Z."/>
            <person name="Engels R."/>
            <person name="Freedman E."/>
            <person name="Gellesch M."/>
            <person name="Goldberg J."/>
            <person name="Griggs A."/>
            <person name="Gujja S."/>
            <person name="Heilman E.R."/>
            <person name="Heiman D.I."/>
            <person name="Howarth C."/>
            <person name="Jen D."/>
            <person name="Larson L."/>
            <person name="Mehta T."/>
            <person name="Neiman D."/>
            <person name="Park D."/>
            <person name="Pearson M."/>
            <person name="Roberts A."/>
            <person name="Saif S."/>
            <person name="Shea T."/>
            <person name="Shenoy N."/>
            <person name="Sisk P."/>
            <person name="Stolte C."/>
            <person name="Sykes S."/>
            <person name="Walk T."/>
            <person name="White J."/>
            <person name="Yandava C."/>
            <person name="Haas B."/>
            <person name="Henn M.R."/>
            <person name="Nusbaum C."/>
            <person name="Birren B."/>
        </authorList>
    </citation>
    <scope>NUCLEOTIDE SEQUENCE [LARGE SCALE GENOMIC DNA]</scope>
</reference>
<organism evidence="1 2">
    <name type="scientific">Plasmodium falciparum (isolate Dd2)</name>
    <dbReference type="NCBI Taxonomy" id="57267"/>
    <lineage>
        <taxon>Eukaryota</taxon>
        <taxon>Sar</taxon>
        <taxon>Alveolata</taxon>
        <taxon>Apicomplexa</taxon>
        <taxon>Aconoidasida</taxon>
        <taxon>Haemosporida</taxon>
        <taxon>Plasmodiidae</taxon>
        <taxon>Plasmodium</taxon>
        <taxon>Plasmodium (Laverania)</taxon>
    </lineage>
</organism>
<evidence type="ECO:0000313" key="1">
    <source>
        <dbReference type="EMBL" id="KOB89673.1"/>
    </source>
</evidence>
<name>A0A0L7MA43_PLAF4</name>
<accession>A0A0L7MA43</accession>
<proteinExistence type="predicted"/>